<accession>A0AA88RHP0</accession>
<dbReference type="InterPro" id="IPR036426">
    <property type="entry name" value="Bulb-type_lectin_dom_sf"/>
</dbReference>
<organism evidence="5 6">
    <name type="scientific">Escallonia rubra</name>
    <dbReference type="NCBI Taxonomy" id="112253"/>
    <lineage>
        <taxon>Eukaryota</taxon>
        <taxon>Viridiplantae</taxon>
        <taxon>Streptophyta</taxon>
        <taxon>Embryophyta</taxon>
        <taxon>Tracheophyta</taxon>
        <taxon>Spermatophyta</taxon>
        <taxon>Magnoliopsida</taxon>
        <taxon>eudicotyledons</taxon>
        <taxon>Gunneridae</taxon>
        <taxon>Pentapetalae</taxon>
        <taxon>asterids</taxon>
        <taxon>campanulids</taxon>
        <taxon>Escalloniales</taxon>
        <taxon>Escalloniaceae</taxon>
        <taxon>Escallonia</taxon>
    </lineage>
</organism>
<keyword evidence="3" id="KW-1133">Transmembrane helix</keyword>
<name>A0AA88RHP0_9ASTE</name>
<sequence>MILGGINNIRVLAAAVHVTVFEMSQGRKMFVASRIWLLQTSLMLLYIFCGVNFSAGLDRISLGQSLNASQTIISGGGKFELGFFTLNSVQFYMGIWYKNIPGQTIVWVANRDMPISVGSYSLSQLVLSEDGNLTLFDGFKRPIWSTNSTFRFLNASEGAVVLLDTGNLVLSDEFNVVWQSFDYPTDTFLPGGKIGLDKTTNRSQLM</sequence>
<gene>
    <name evidence="5" type="ORF">RJ640_017586</name>
</gene>
<evidence type="ECO:0000256" key="1">
    <source>
        <dbReference type="ARBA" id="ARBA00022729"/>
    </source>
</evidence>
<evidence type="ECO:0000259" key="4">
    <source>
        <dbReference type="PROSITE" id="PS50927"/>
    </source>
</evidence>
<keyword evidence="3" id="KW-0812">Transmembrane</keyword>
<dbReference type="EMBL" id="JAVXUO010001107">
    <property type="protein sequence ID" value="KAK2985958.1"/>
    <property type="molecule type" value="Genomic_DNA"/>
</dbReference>
<feature type="transmembrane region" description="Helical" evidence="3">
    <location>
        <begin position="35"/>
        <end position="57"/>
    </location>
</feature>
<dbReference type="InterPro" id="IPR001480">
    <property type="entry name" value="Bulb-type_lectin_dom"/>
</dbReference>
<dbReference type="PANTHER" id="PTHR32444:SF247">
    <property type="entry name" value="OS01G0958200 PROTEIN"/>
    <property type="match status" value="1"/>
</dbReference>
<proteinExistence type="predicted"/>
<dbReference type="Pfam" id="PF01453">
    <property type="entry name" value="B_lectin"/>
    <property type="match status" value="1"/>
</dbReference>
<evidence type="ECO:0000256" key="3">
    <source>
        <dbReference type="SAM" id="Phobius"/>
    </source>
</evidence>
<keyword evidence="1" id="KW-0732">Signal</keyword>
<protein>
    <recommendedName>
        <fullName evidence="4">Bulb-type lectin domain-containing protein</fullName>
    </recommendedName>
</protein>
<keyword evidence="2" id="KW-0325">Glycoprotein</keyword>
<keyword evidence="3" id="KW-0472">Membrane</keyword>
<feature type="domain" description="Bulb-type lectin" evidence="4">
    <location>
        <begin position="57"/>
        <end position="183"/>
    </location>
</feature>
<dbReference type="AlphaFoldDB" id="A0AA88RHP0"/>
<evidence type="ECO:0000256" key="2">
    <source>
        <dbReference type="ARBA" id="ARBA00023180"/>
    </source>
</evidence>
<reference evidence="5" key="1">
    <citation type="submission" date="2022-12" db="EMBL/GenBank/DDBJ databases">
        <title>Draft genome assemblies for two species of Escallonia (Escalloniales).</title>
        <authorList>
            <person name="Chanderbali A."/>
            <person name="Dervinis C."/>
            <person name="Anghel I."/>
            <person name="Soltis D."/>
            <person name="Soltis P."/>
            <person name="Zapata F."/>
        </authorList>
    </citation>
    <scope>NUCLEOTIDE SEQUENCE</scope>
    <source>
        <strain evidence="5">UCBG92.1500</strain>
        <tissue evidence="5">Leaf</tissue>
    </source>
</reference>
<evidence type="ECO:0000313" key="6">
    <source>
        <dbReference type="Proteomes" id="UP001187471"/>
    </source>
</evidence>
<dbReference type="PROSITE" id="PS50927">
    <property type="entry name" value="BULB_LECTIN"/>
    <property type="match status" value="1"/>
</dbReference>
<dbReference type="Gene3D" id="2.90.10.10">
    <property type="entry name" value="Bulb-type lectin domain"/>
    <property type="match status" value="1"/>
</dbReference>
<dbReference type="SUPFAM" id="SSF51110">
    <property type="entry name" value="alpha-D-mannose-specific plant lectins"/>
    <property type="match status" value="1"/>
</dbReference>
<evidence type="ECO:0000313" key="5">
    <source>
        <dbReference type="EMBL" id="KAK2985958.1"/>
    </source>
</evidence>
<dbReference type="Proteomes" id="UP001187471">
    <property type="component" value="Unassembled WGS sequence"/>
</dbReference>
<comment type="caution">
    <text evidence="5">The sequence shown here is derived from an EMBL/GenBank/DDBJ whole genome shotgun (WGS) entry which is preliminary data.</text>
</comment>
<dbReference type="PANTHER" id="PTHR32444">
    <property type="entry name" value="BULB-TYPE LECTIN DOMAIN-CONTAINING PROTEIN"/>
    <property type="match status" value="1"/>
</dbReference>
<dbReference type="SMART" id="SM00108">
    <property type="entry name" value="B_lectin"/>
    <property type="match status" value="1"/>
</dbReference>
<dbReference type="CDD" id="cd00028">
    <property type="entry name" value="B_lectin"/>
    <property type="match status" value="1"/>
</dbReference>
<keyword evidence="6" id="KW-1185">Reference proteome</keyword>